<evidence type="ECO:0000256" key="6">
    <source>
        <dbReference type="ARBA" id="ARBA00022801"/>
    </source>
</evidence>
<evidence type="ECO:0000256" key="2">
    <source>
        <dbReference type="ARBA" id="ARBA00001913"/>
    </source>
</evidence>
<evidence type="ECO:0000256" key="5">
    <source>
        <dbReference type="ARBA" id="ARBA00022723"/>
    </source>
</evidence>
<accession>A0A165EFL8</accession>
<name>A0A165EFL8_9BASI</name>
<dbReference type="Pfam" id="PF00128">
    <property type="entry name" value="Alpha-amylase"/>
    <property type="match status" value="1"/>
</dbReference>
<dbReference type="AlphaFoldDB" id="A0A165EFL8"/>
<dbReference type="Gene3D" id="3.20.20.80">
    <property type="entry name" value="Glycosidases"/>
    <property type="match status" value="1"/>
</dbReference>
<dbReference type="PRINTS" id="PR00110">
    <property type="entry name" value="ALPHAAMYLASE"/>
</dbReference>
<evidence type="ECO:0000256" key="9">
    <source>
        <dbReference type="ARBA" id="ARBA00023295"/>
    </source>
</evidence>
<keyword evidence="5" id="KW-0479">Metal-binding</keyword>
<comment type="catalytic activity">
    <reaction evidence="1 11">
        <text>Endohydrolysis of (1-&gt;4)-alpha-D-glucosidic linkages in polysaccharides containing three or more (1-&gt;4)-alpha-linked D-glucose units.</text>
        <dbReference type="EC" id="3.2.1.1"/>
    </reaction>
</comment>
<dbReference type="InterPro" id="IPR031319">
    <property type="entry name" value="A-amylase_C"/>
</dbReference>
<keyword evidence="8 11" id="KW-0119">Carbohydrate metabolism</keyword>
<gene>
    <name evidence="15" type="ORF">CALCODRAFT_499363</name>
</gene>
<evidence type="ECO:0000256" key="10">
    <source>
        <dbReference type="RuleBase" id="RU003615"/>
    </source>
</evidence>
<dbReference type="InterPro" id="IPR013780">
    <property type="entry name" value="Glyco_hydro_b"/>
</dbReference>
<dbReference type="EMBL" id="KV424007">
    <property type="protein sequence ID" value="KZT54766.1"/>
    <property type="molecule type" value="Genomic_DNA"/>
</dbReference>
<dbReference type="Proteomes" id="UP000076842">
    <property type="component" value="Unassembled WGS sequence"/>
</dbReference>
<evidence type="ECO:0000259" key="14">
    <source>
        <dbReference type="SMART" id="SM00642"/>
    </source>
</evidence>
<dbReference type="GO" id="GO:0005975">
    <property type="term" value="P:carbohydrate metabolic process"/>
    <property type="evidence" value="ECO:0007669"/>
    <property type="project" value="InterPro"/>
</dbReference>
<feature type="domain" description="Alpha-amylase C-terminal" evidence="13">
    <location>
        <begin position="416"/>
        <end position="500"/>
    </location>
</feature>
<dbReference type="InterPro" id="IPR017853">
    <property type="entry name" value="GH"/>
</dbReference>
<sequence length="539" mass="58482">MPSRPPSPSARDARSSRQSPTGKMPWFLGIAAILFGTSCVTSYTTRIARSTTNYRRFATADKDVVVQLFEWNWDSVAQECAEFIGPAGYGFVQVSPPQEHIEGPQWWTDYQPVSYNITSKRGNRDQFATMVKTCNAAGVQVIADTIMNHMSGQSSGTGLGGTIFSHYSYPGLQFNNFHHCGLEPNDVIANYNNRLEVQTCELLGMADLDTGSEYVRSLLATYVNDLVSLGVTGFRLDASKHIAARDIANIVHRFEGKHYITQEVIYGYGEPIHPNEYVGNGDVQEFRYTSALQNAFLSSGIASLMTLPNQDWVPSSSANVFVANHDTERNGESLDYNSPSNTYWLAHVFMLTWPFGTPTVLSSYQFSDSDAGAPANGEGSCSGTGGTNGWLCQHRNPIIANLLPLHNDFTSSTPLDNVVTGTSQQLAYGRGSTGFIAINNGDNGWSTTFTTMLADGRYCDLVTGGSFGTQCTGASYDVASSAFTATIPPRSAVVLYTGSRSVSPMSKRAARRHNGTDGSVELLIRTSMRRTAGGALTSQ</sequence>
<evidence type="ECO:0000256" key="7">
    <source>
        <dbReference type="ARBA" id="ARBA00022837"/>
    </source>
</evidence>
<evidence type="ECO:0000313" key="15">
    <source>
        <dbReference type="EMBL" id="KZT54766.1"/>
    </source>
</evidence>
<organism evidence="15 16">
    <name type="scientific">Calocera cornea HHB12733</name>
    <dbReference type="NCBI Taxonomy" id="1353952"/>
    <lineage>
        <taxon>Eukaryota</taxon>
        <taxon>Fungi</taxon>
        <taxon>Dikarya</taxon>
        <taxon>Basidiomycota</taxon>
        <taxon>Agaricomycotina</taxon>
        <taxon>Dacrymycetes</taxon>
        <taxon>Dacrymycetales</taxon>
        <taxon>Dacrymycetaceae</taxon>
        <taxon>Calocera</taxon>
    </lineage>
</organism>
<dbReference type="CDD" id="cd11317">
    <property type="entry name" value="AmyAc_bac_euk_AmyA"/>
    <property type="match status" value="1"/>
</dbReference>
<comment type="similarity">
    <text evidence="3 10">Belongs to the glycosyl hydrolase 13 family.</text>
</comment>
<evidence type="ECO:0000256" key="1">
    <source>
        <dbReference type="ARBA" id="ARBA00000548"/>
    </source>
</evidence>
<evidence type="ECO:0000256" key="4">
    <source>
        <dbReference type="ARBA" id="ARBA00012595"/>
    </source>
</evidence>
<evidence type="ECO:0000256" key="8">
    <source>
        <dbReference type="ARBA" id="ARBA00023277"/>
    </source>
</evidence>
<proteinExistence type="inferred from homology"/>
<evidence type="ECO:0000313" key="16">
    <source>
        <dbReference type="Proteomes" id="UP000076842"/>
    </source>
</evidence>
<evidence type="ECO:0000256" key="11">
    <source>
        <dbReference type="RuleBase" id="RU361134"/>
    </source>
</evidence>
<dbReference type="InterPro" id="IPR006048">
    <property type="entry name" value="A-amylase/branching_C"/>
</dbReference>
<dbReference type="Pfam" id="PF02806">
    <property type="entry name" value="Alpha-amylase_C"/>
    <property type="match status" value="1"/>
</dbReference>
<dbReference type="InterPro" id="IPR006046">
    <property type="entry name" value="Alpha_amylase"/>
</dbReference>
<protein>
    <recommendedName>
        <fullName evidence="4 11">Alpha-amylase</fullName>
        <ecNumber evidence="4 11">3.2.1.1</ecNumber>
    </recommendedName>
</protein>
<evidence type="ECO:0000256" key="12">
    <source>
        <dbReference type="SAM" id="MobiDB-lite"/>
    </source>
</evidence>
<keyword evidence="9 11" id="KW-0326">Glycosidase</keyword>
<keyword evidence="6 11" id="KW-0378">Hydrolase</keyword>
<dbReference type="SMART" id="SM00632">
    <property type="entry name" value="Aamy_C"/>
    <property type="match status" value="1"/>
</dbReference>
<dbReference type="InterPro" id="IPR006047">
    <property type="entry name" value="GH13_cat_dom"/>
</dbReference>
<keyword evidence="16" id="KW-1185">Reference proteome</keyword>
<dbReference type="InParanoid" id="A0A165EFL8"/>
<dbReference type="SMART" id="SM00642">
    <property type="entry name" value="Aamy"/>
    <property type="match status" value="1"/>
</dbReference>
<evidence type="ECO:0000256" key="3">
    <source>
        <dbReference type="ARBA" id="ARBA00008061"/>
    </source>
</evidence>
<reference evidence="15 16" key="1">
    <citation type="journal article" date="2016" name="Mol. Biol. Evol.">
        <title>Comparative Genomics of Early-Diverging Mushroom-Forming Fungi Provides Insights into the Origins of Lignocellulose Decay Capabilities.</title>
        <authorList>
            <person name="Nagy L.G."/>
            <person name="Riley R."/>
            <person name="Tritt A."/>
            <person name="Adam C."/>
            <person name="Daum C."/>
            <person name="Floudas D."/>
            <person name="Sun H."/>
            <person name="Yadav J.S."/>
            <person name="Pangilinan J."/>
            <person name="Larsson K.H."/>
            <person name="Matsuura K."/>
            <person name="Barry K."/>
            <person name="Labutti K."/>
            <person name="Kuo R."/>
            <person name="Ohm R.A."/>
            <person name="Bhattacharya S.S."/>
            <person name="Shirouzu T."/>
            <person name="Yoshinaga Y."/>
            <person name="Martin F.M."/>
            <person name="Grigoriev I.V."/>
            <person name="Hibbett D.S."/>
        </authorList>
    </citation>
    <scope>NUCLEOTIDE SEQUENCE [LARGE SCALE GENOMIC DNA]</scope>
    <source>
        <strain evidence="15 16">HHB12733</strain>
    </source>
</reference>
<dbReference type="Gene3D" id="2.60.40.1180">
    <property type="entry name" value="Golgi alpha-mannosidase II"/>
    <property type="match status" value="1"/>
</dbReference>
<comment type="cofactor">
    <cofactor evidence="2">
        <name>Ca(2+)</name>
        <dbReference type="ChEBI" id="CHEBI:29108"/>
    </cofactor>
</comment>
<evidence type="ECO:0000259" key="13">
    <source>
        <dbReference type="SMART" id="SM00632"/>
    </source>
</evidence>
<dbReference type="SUPFAM" id="SSF51445">
    <property type="entry name" value="(Trans)glycosidases"/>
    <property type="match status" value="1"/>
</dbReference>
<dbReference type="STRING" id="1353952.A0A165EFL8"/>
<feature type="region of interest" description="Disordered" evidence="12">
    <location>
        <begin position="1"/>
        <end position="21"/>
    </location>
</feature>
<dbReference type="GO" id="GO:0004556">
    <property type="term" value="F:alpha-amylase activity"/>
    <property type="evidence" value="ECO:0007669"/>
    <property type="project" value="UniProtKB-UniRule"/>
</dbReference>
<feature type="domain" description="Glycosyl hydrolase family 13 catalytic" evidence="14">
    <location>
        <begin position="63"/>
        <end position="406"/>
    </location>
</feature>
<dbReference type="SUPFAM" id="SSF51011">
    <property type="entry name" value="Glycosyl hydrolase domain"/>
    <property type="match status" value="1"/>
</dbReference>
<dbReference type="GO" id="GO:0046872">
    <property type="term" value="F:metal ion binding"/>
    <property type="evidence" value="ECO:0007669"/>
    <property type="project" value="UniProtKB-KW"/>
</dbReference>
<dbReference type="OrthoDB" id="550577at2759"/>
<dbReference type="PANTHER" id="PTHR43447">
    <property type="entry name" value="ALPHA-AMYLASE"/>
    <property type="match status" value="1"/>
</dbReference>
<dbReference type="EC" id="3.2.1.1" evidence="4 11"/>
<keyword evidence="7" id="KW-0106">Calcium</keyword>